<feature type="transmembrane region" description="Helical" evidence="5">
    <location>
        <begin position="16"/>
        <end position="43"/>
    </location>
</feature>
<evidence type="ECO:0000256" key="3">
    <source>
        <dbReference type="ARBA" id="ARBA00022989"/>
    </source>
</evidence>
<dbReference type="SUPFAM" id="SSF103473">
    <property type="entry name" value="MFS general substrate transporter"/>
    <property type="match status" value="1"/>
</dbReference>
<feature type="transmembrane region" description="Helical" evidence="5">
    <location>
        <begin position="83"/>
        <end position="102"/>
    </location>
</feature>
<feature type="transmembrane region" description="Helical" evidence="5">
    <location>
        <begin position="387"/>
        <end position="407"/>
    </location>
</feature>
<evidence type="ECO:0000256" key="5">
    <source>
        <dbReference type="SAM" id="Phobius"/>
    </source>
</evidence>
<dbReference type="PANTHER" id="PTHR23508:SF10">
    <property type="entry name" value="CARBOXYLIC ACID TRANSPORTER PROTEIN HOMOLOG"/>
    <property type="match status" value="1"/>
</dbReference>
<feature type="transmembrane region" description="Helical" evidence="5">
    <location>
        <begin position="55"/>
        <end position="76"/>
    </location>
</feature>
<feature type="transmembrane region" description="Helical" evidence="5">
    <location>
        <begin position="108"/>
        <end position="130"/>
    </location>
</feature>
<proteinExistence type="predicted"/>
<feature type="transmembrane region" description="Helical" evidence="5">
    <location>
        <begin position="175"/>
        <end position="193"/>
    </location>
</feature>
<dbReference type="Gene3D" id="1.20.1250.20">
    <property type="entry name" value="MFS general substrate transporter like domains"/>
    <property type="match status" value="2"/>
</dbReference>
<keyword evidence="4 5" id="KW-0472">Membrane</keyword>
<feature type="transmembrane region" description="Helical" evidence="5">
    <location>
        <begin position="358"/>
        <end position="381"/>
    </location>
</feature>
<protein>
    <submittedName>
        <fullName evidence="7">MFS transporter</fullName>
    </submittedName>
</protein>
<organism evidence="7 8">
    <name type="scientific">Actinomyces lilanjuaniae</name>
    <dbReference type="NCBI Taxonomy" id="2321394"/>
    <lineage>
        <taxon>Bacteria</taxon>
        <taxon>Bacillati</taxon>
        <taxon>Actinomycetota</taxon>
        <taxon>Actinomycetes</taxon>
        <taxon>Actinomycetales</taxon>
        <taxon>Actinomycetaceae</taxon>
        <taxon>Actinomyces</taxon>
    </lineage>
</organism>
<dbReference type="Proteomes" id="UP000273001">
    <property type="component" value="Chromosome"/>
</dbReference>
<feature type="transmembrane region" description="Helical" evidence="5">
    <location>
        <begin position="269"/>
        <end position="286"/>
    </location>
</feature>
<dbReference type="Pfam" id="PF00083">
    <property type="entry name" value="Sugar_tr"/>
    <property type="match status" value="1"/>
</dbReference>
<keyword evidence="3 5" id="KW-1133">Transmembrane helix</keyword>
<keyword evidence="8" id="KW-1185">Reference proteome</keyword>
<keyword evidence="2 5" id="KW-0812">Transmembrane</keyword>
<feature type="transmembrane region" description="Helical" evidence="5">
    <location>
        <begin position="298"/>
        <end position="318"/>
    </location>
</feature>
<evidence type="ECO:0000256" key="2">
    <source>
        <dbReference type="ARBA" id="ARBA00022692"/>
    </source>
</evidence>
<dbReference type="InterPro" id="IPR036259">
    <property type="entry name" value="MFS_trans_sf"/>
</dbReference>
<dbReference type="PROSITE" id="PS50850">
    <property type="entry name" value="MFS"/>
    <property type="match status" value="1"/>
</dbReference>
<evidence type="ECO:0000313" key="8">
    <source>
        <dbReference type="Proteomes" id="UP000273001"/>
    </source>
</evidence>
<dbReference type="InterPro" id="IPR020846">
    <property type="entry name" value="MFS_dom"/>
</dbReference>
<evidence type="ECO:0000256" key="1">
    <source>
        <dbReference type="ARBA" id="ARBA00004651"/>
    </source>
</evidence>
<feature type="transmembrane region" description="Helical" evidence="5">
    <location>
        <begin position="142"/>
        <end position="163"/>
    </location>
</feature>
<gene>
    <name evidence="7" type="ORF">D5R93_11875</name>
</gene>
<dbReference type="RefSeq" id="WP_119835541.1">
    <property type="nucleotide sequence ID" value="NZ_CP032514.1"/>
</dbReference>
<reference evidence="7 8" key="1">
    <citation type="submission" date="2018-09" db="EMBL/GenBank/DDBJ databases">
        <authorList>
            <person name="Li J."/>
        </authorList>
    </citation>
    <scope>NUCLEOTIDE SEQUENCE [LARGE SCALE GENOMIC DNA]</scope>
    <source>
        <strain evidence="7 8">2129</strain>
    </source>
</reference>
<name>A0ABM6Z5F6_9ACTO</name>
<sequence length="443" mass="46716">MTTTTTSATRTGPNPWWVGIVSGMASYIDACTIVSAGIAFAIYQMALGLSDQQVGVLSGTLTFSIALGALSGGWLGDRFGRKHVFSVTMVMIVVGAVLLVVAPGFSLLLVGTVLAGLGTGADLPVSLATIAESATDDNRGKIILLSNILWTVGIIGAITTSSVVGNWGRTGAQVMFAHVGVVAAVTLLGRLSLPESTTWLEARAERRAGQATVRAQRSSLTSLLTGPYAKPFYALIIFYSLINIPANTGGQFTTWIAVNLADVDVALNSRIALLTMPAIILLAIWSMRVIDTPRRMPFFYAGAALFLTSLLIYPVFGFSLATLVAYQLVNMAGSAFAFEGIMKVWANERFPTLLRTTAQGTVIAVARVVAALAASVTPVLLRSEPRLFYLGLLGIAATGYAVAVWAFHGPQRNEFAVEAHAEADVAAGEEAGLDFTVPAEPRR</sequence>
<feature type="domain" description="Major facilitator superfamily (MFS) profile" evidence="6">
    <location>
        <begin position="18"/>
        <end position="412"/>
    </location>
</feature>
<evidence type="ECO:0000313" key="7">
    <source>
        <dbReference type="EMBL" id="AYD90520.1"/>
    </source>
</evidence>
<comment type="subcellular location">
    <subcellularLocation>
        <location evidence="1">Cell membrane</location>
        <topology evidence="1">Multi-pass membrane protein</topology>
    </subcellularLocation>
</comment>
<dbReference type="EMBL" id="CP032514">
    <property type="protein sequence ID" value="AYD90520.1"/>
    <property type="molecule type" value="Genomic_DNA"/>
</dbReference>
<accession>A0ABM6Z5F6</accession>
<evidence type="ECO:0000256" key="4">
    <source>
        <dbReference type="ARBA" id="ARBA00023136"/>
    </source>
</evidence>
<dbReference type="InterPro" id="IPR005828">
    <property type="entry name" value="MFS_sugar_transport-like"/>
</dbReference>
<feature type="transmembrane region" description="Helical" evidence="5">
    <location>
        <begin position="232"/>
        <end position="257"/>
    </location>
</feature>
<dbReference type="PANTHER" id="PTHR23508">
    <property type="entry name" value="CARBOXYLIC ACID TRANSPORTER PROTEIN HOMOLOG"/>
    <property type="match status" value="1"/>
</dbReference>
<evidence type="ECO:0000259" key="6">
    <source>
        <dbReference type="PROSITE" id="PS50850"/>
    </source>
</evidence>